<feature type="domain" description="Roadblock/LAMTOR2" evidence="1">
    <location>
        <begin position="15"/>
        <end position="105"/>
    </location>
</feature>
<gene>
    <name evidence="2" type="ORF">EV193_10381</name>
</gene>
<keyword evidence="3" id="KW-1185">Reference proteome</keyword>
<dbReference type="SMART" id="SM00960">
    <property type="entry name" value="Robl_LC7"/>
    <property type="match status" value="1"/>
</dbReference>
<dbReference type="AlphaFoldDB" id="A0A4Q7KUU2"/>
<dbReference type="SUPFAM" id="SSF103196">
    <property type="entry name" value="Roadblock/LC7 domain"/>
    <property type="match status" value="1"/>
</dbReference>
<reference evidence="2 3" key="1">
    <citation type="submission" date="2019-02" db="EMBL/GenBank/DDBJ databases">
        <title>Genomic Encyclopedia of Type Strains, Phase IV (KMG-IV): sequencing the most valuable type-strain genomes for metagenomic binning, comparative biology and taxonomic classification.</title>
        <authorList>
            <person name="Goeker M."/>
        </authorList>
    </citation>
    <scope>NUCLEOTIDE SEQUENCE [LARGE SCALE GENOMIC DNA]</scope>
    <source>
        <strain evidence="2 3">DSM 101727</strain>
    </source>
</reference>
<sequence length="143" mass="14971">MTSGTNTDAGPDTFGWLLANFVRTTHGVRDAVAVSADGLLLAMSPSLDRASGDHLAAVVAGLCSLSRGASDRYDLGELKLMMIERRRGLMLVSSIPGGSCLGVIADSEADVGTIGYEIALLTERFGAVLTPALISDLRDHLPR</sequence>
<dbReference type="InterPro" id="IPR004942">
    <property type="entry name" value="Roadblock/LAMTOR2_dom"/>
</dbReference>
<dbReference type="EMBL" id="SGWQ01000003">
    <property type="protein sequence ID" value="RZS40768.1"/>
    <property type="molecule type" value="Genomic_DNA"/>
</dbReference>
<protein>
    <recommendedName>
        <fullName evidence="1">Roadblock/LAMTOR2 domain-containing protein</fullName>
    </recommendedName>
</protein>
<dbReference type="PANTHER" id="PTHR36222">
    <property type="entry name" value="SERINE PROTEASE INHIBITOR RV3364C"/>
    <property type="match status" value="1"/>
</dbReference>
<evidence type="ECO:0000313" key="3">
    <source>
        <dbReference type="Proteomes" id="UP000294257"/>
    </source>
</evidence>
<name>A0A4Q7KUU2_9PSEU</name>
<organism evidence="2 3">
    <name type="scientific">Herbihabitans rhizosphaerae</name>
    <dbReference type="NCBI Taxonomy" id="1872711"/>
    <lineage>
        <taxon>Bacteria</taxon>
        <taxon>Bacillati</taxon>
        <taxon>Actinomycetota</taxon>
        <taxon>Actinomycetes</taxon>
        <taxon>Pseudonocardiales</taxon>
        <taxon>Pseudonocardiaceae</taxon>
        <taxon>Herbihabitans</taxon>
    </lineage>
</organism>
<dbReference type="PANTHER" id="PTHR36222:SF1">
    <property type="entry name" value="SERINE PROTEASE INHIBITOR RV3364C"/>
    <property type="match status" value="1"/>
</dbReference>
<evidence type="ECO:0000313" key="2">
    <source>
        <dbReference type="EMBL" id="RZS40768.1"/>
    </source>
</evidence>
<dbReference type="RefSeq" id="WP_130343780.1">
    <property type="nucleotide sequence ID" value="NZ_SGWQ01000003.1"/>
</dbReference>
<accession>A0A4Q7KUU2</accession>
<dbReference type="Gene3D" id="3.30.450.30">
    <property type="entry name" value="Dynein light chain 2a, cytoplasmic"/>
    <property type="match status" value="1"/>
</dbReference>
<comment type="caution">
    <text evidence="2">The sequence shown here is derived from an EMBL/GenBank/DDBJ whole genome shotgun (WGS) entry which is preliminary data.</text>
</comment>
<proteinExistence type="predicted"/>
<dbReference type="OrthoDB" id="5187023at2"/>
<dbReference type="InterPro" id="IPR053141">
    <property type="entry name" value="Mycobact_SerProt_Inhib_Rv3364c"/>
</dbReference>
<dbReference type="Pfam" id="PF03259">
    <property type="entry name" value="Robl_LC7"/>
    <property type="match status" value="1"/>
</dbReference>
<evidence type="ECO:0000259" key="1">
    <source>
        <dbReference type="SMART" id="SM00960"/>
    </source>
</evidence>
<dbReference type="Proteomes" id="UP000294257">
    <property type="component" value="Unassembled WGS sequence"/>
</dbReference>